<dbReference type="EMBL" id="BARU01006978">
    <property type="protein sequence ID" value="GAH39589.1"/>
    <property type="molecule type" value="Genomic_DNA"/>
</dbReference>
<keyword evidence="1" id="KW-0472">Membrane</keyword>
<name>X1GDC1_9ZZZZ</name>
<proteinExistence type="predicted"/>
<feature type="non-terminal residue" evidence="2">
    <location>
        <position position="1"/>
    </location>
</feature>
<keyword evidence="1" id="KW-1133">Transmembrane helix</keyword>
<feature type="transmembrane region" description="Helical" evidence="1">
    <location>
        <begin position="63"/>
        <end position="84"/>
    </location>
</feature>
<feature type="transmembrane region" description="Helical" evidence="1">
    <location>
        <begin position="96"/>
        <end position="115"/>
    </location>
</feature>
<evidence type="ECO:0000256" key="1">
    <source>
        <dbReference type="SAM" id="Phobius"/>
    </source>
</evidence>
<reference evidence="2" key="1">
    <citation type="journal article" date="2014" name="Front. Microbiol.">
        <title>High frequency of phylogenetically diverse reductive dehalogenase-homologous genes in deep subseafloor sedimentary metagenomes.</title>
        <authorList>
            <person name="Kawai M."/>
            <person name="Futagami T."/>
            <person name="Toyoda A."/>
            <person name="Takaki Y."/>
            <person name="Nishi S."/>
            <person name="Hori S."/>
            <person name="Arai W."/>
            <person name="Tsubouchi T."/>
            <person name="Morono Y."/>
            <person name="Uchiyama I."/>
            <person name="Ito T."/>
            <person name="Fujiyama A."/>
            <person name="Inagaki F."/>
            <person name="Takami H."/>
        </authorList>
    </citation>
    <scope>NUCLEOTIDE SEQUENCE</scope>
    <source>
        <strain evidence="2">Expedition CK06-06</strain>
    </source>
</reference>
<feature type="transmembrane region" description="Helical" evidence="1">
    <location>
        <begin position="25"/>
        <end position="43"/>
    </location>
</feature>
<keyword evidence="1" id="KW-0812">Transmembrane</keyword>
<sequence>LIWFRSFSFFSALQGIVQSTTEIEILSRFIDILLMLITAFLVLRSLGDKVYDSMIFNTNNMQFFLFSFTLLYIEGQIILITGAGSLTGVFADRNQINLINSFLIIIITVCFYWWYSEHALERKGFIVKKRFYPEDVVVLINDFRQFLESRDAIDTNKIGDDDIQYFLDSKNIKSQAIQPTIEEHENFTENTEEETNEY</sequence>
<organism evidence="2">
    <name type="scientific">marine sediment metagenome</name>
    <dbReference type="NCBI Taxonomy" id="412755"/>
    <lineage>
        <taxon>unclassified sequences</taxon>
        <taxon>metagenomes</taxon>
        <taxon>ecological metagenomes</taxon>
    </lineage>
</organism>
<comment type="caution">
    <text evidence="2">The sequence shown here is derived from an EMBL/GenBank/DDBJ whole genome shotgun (WGS) entry which is preliminary data.</text>
</comment>
<evidence type="ECO:0000313" key="2">
    <source>
        <dbReference type="EMBL" id="GAH39589.1"/>
    </source>
</evidence>
<accession>X1GDC1</accession>
<dbReference type="AlphaFoldDB" id="X1GDC1"/>
<gene>
    <name evidence="2" type="ORF">S03H2_13759</name>
</gene>
<protein>
    <submittedName>
        <fullName evidence="2">Uncharacterized protein</fullName>
    </submittedName>
</protein>